<feature type="signal peptide" evidence="1">
    <location>
        <begin position="1"/>
        <end position="24"/>
    </location>
</feature>
<feature type="chain" id="PRO_5039193980" evidence="1">
    <location>
        <begin position="25"/>
        <end position="216"/>
    </location>
</feature>
<name>A0A9D1D5U3_9FIRM</name>
<evidence type="ECO:0000313" key="3">
    <source>
        <dbReference type="Proteomes" id="UP000824250"/>
    </source>
</evidence>
<gene>
    <name evidence="2" type="ORF">IAB28_11280</name>
</gene>
<evidence type="ECO:0000313" key="2">
    <source>
        <dbReference type="EMBL" id="HIR06526.1"/>
    </source>
</evidence>
<organism evidence="2 3">
    <name type="scientific">Candidatus Copromonas faecavium</name>
    <name type="common">nom. illeg.</name>
    <dbReference type="NCBI Taxonomy" id="2840740"/>
    <lineage>
        <taxon>Bacteria</taxon>
        <taxon>Bacillati</taxon>
        <taxon>Bacillota</taxon>
        <taxon>Clostridia</taxon>
        <taxon>Lachnospirales</taxon>
        <taxon>Lachnospiraceae</taxon>
        <taxon>Candidatus Copromonas (nom. illeg.)</taxon>
    </lineage>
</organism>
<reference evidence="2" key="1">
    <citation type="submission" date="2020-10" db="EMBL/GenBank/DDBJ databases">
        <authorList>
            <person name="Gilroy R."/>
        </authorList>
    </citation>
    <scope>NUCLEOTIDE SEQUENCE</scope>
    <source>
        <strain evidence="2">CHK180-2868</strain>
    </source>
</reference>
<keyword evidence="1" id="KW-0732">Signal</keyword>
<dbReference type="Gene3D" id="2.10.270.10">
    <property type="entry name" value="Cholin Binding"/>
    <property type="match status" value="1"/>
</dbReference>
<dbReference type="SUPFAM" id="SSF69360">
    <property type="entry name" value="Cell wall binding repeat"/>
    <property type="match status" value="1"/>
</dbReference>
<accession>A0A9D1D5U3</accession>
<comment type="caution">
    <text evidence="2">The sequence shown here is derived from an EMBL/GenBank/DDBJ whole genome shotgun (WGS) entry which is preliminary data.</text>
</comment>
<protein>
    <submittedName>
        <fullName evidence="2">Uncharacterized protein</fullName>
    </submittedName>
</protein>
<dbReference type="AlphaFoldDB" id="A0A9D1D5U3"/>
<dbReference type="Proteomes" id="UP000824250">
    <property type="component" value="Unassembled WGS sequence"/>
</dbReference>
<evidence type="ECO:0000256" key="1">
    <source>
        <dbReference type="SAM" id="SignalP"/>
    </source>
</evidence>
<reference evidence="2" key="2">
    <citation type="journal article" date="2021" name="PeerJ">
        <title>Extensive microbial diversity within the chicken gut microbiome revealed by metagenomics and culture.</title>
        <authorList>
            <person name="Gilroy R."/>
            <person name="Ravi A."/>
            <person name="Getino M."/>
            <person name="Pursley I."/>
            <person name="Horton D.L."/>
            <person name="Alikhan N.F."/>
            <person name="Baker D."/>
            <person name="Gharbi K."/>
            <person name="Hall N."/>
            <person name="Watson M."/>
            <person name="Adriaenssens E.M."/>
            <person name="Foster-Nyarko E."/>
            <person name="Jarju S."/>
            <person name="Secka A."/>
            <person name="Antonio M."/>
            <person name="Oren A."/>
            <person name="Chaudhuri R.R."/>
            <person name="La Ragione R."/>
            <person name="Hildebrand F."/>
            <person name="Pallen M.J."/>
        </authorList>
    </citation>
    <scope>NUCLEOTIDE SEQUENCE</scope>
    <source>
        <strain evidence="2">CHK180-2868</strain>
    </source>
</reference>
<sequence>MRKSFVLGALTAAMTLSLGMTAFAAQWQQDDIGWWWQNDDGSYPVSQWVWLDGNGDGTAECYYFDEEGYCYQDGETPDGYLVNEDGAWIVDDVVQTQTVTAEEETESVDLTALTGPFNAILGLDMGDDENDDLDQLFQDLLAGRKHYSYTVEIDTDNGPVTCPLYDAAGTTQYTTNNHEELIYAGVENSDLTLYGGFFYLNDGTLAFKLTSYEANY</sequence>
<dbReference type="EMBL" id="DVGC01000064">
    <property type="protein sequence ID" value="HIR06526.1"/>
    <property type="molecule type" value="Genomic_DNA"/>
</dbReference>
<proteinExistence type="predicted"/>